<dbReference type="EMBL" id="MUJZ01002712">
    <property type="protein sequence ID" value="OTF83647.1"/>
    <property type="molecule type" value="Genomic_DNA"/>
</dbReference>
<keyword evidence="2" id="KW-1185">Reference proteome</keyword>
<sequence>MVDEFVDVVGRCRVDDRHEYLVEQSIVFGVIQHEIDKIRSIDVVAKQICATFQHSAVLDLDFDYHHVIILGTYLKLSPIFDNSCSSKGAICLQATV</sequence>
<proteinExistence type="predicted"/>
<name>A0A1Y3BUA2_EURMA</name>
<dbReference type="Proteomes" id="UP000194236">
    <property type="component" value="Unassembled WGS sequence"/>
</dbReference>
<reference evidence="1 2" key="1">
    <citation type="submission" date="2017-03" db="EMBL/GenBank/DDBJ databases">
        <title>Genome Survey of Euroglyphus maynei.</title>
        <authorList>
            <person name="Arlian L.G."/>
            <person name="Morgan M.S."/>
            <person name="Rider S.D."/>
        </authorList>
    </citation>
    <scope>NUCLEOTIDE SEQUENCE [LARGE SCALE GENOMIC DNA]</scope>
    <source>
        <strain evidence="1">Arlian Lab</strain>
        <tissue evidence="1">Whole body</tissue>
    </source>
</reference>
<gene>
    <name evidence="1" type="ORF">BLA29_006119</name>
</gene>
<comment type="caution">
    <text evidence="1">The sequence shown here is derived from an EMBL/GenBank/DDBJ whole genome shotgun (WGS) entry which is preliminary data.</text>
</comment>
<protein>
    <submittedName>
        <fullName evidence="1">Uncharacterized protein</fullName>
    </submittedName>
</protein>
<evidence type="ECO:0000313" key="1">
    <source>
        <dbReference type="EMBL" id="OTF83647.1"/>
    </source>
</evidence>
<accession>A0A1Y3BUA2</accession>
<evidence type="ECO:0000313" key="2">
    <source>
        <dbReference type="Proteomes" id="UP000194236"/>
    </source>
</evidence>
<organism evidence="1 2">
    <name type="scientific">Euroglyphus maynei</name>
    <name type="common">Mayne's house dust mite</name>
    <dbReference type="NCBI Taxonomy" id="6958"/>
    <lineage>
        <taxon>Eukaryota</taxon>
        <taxon>Metazoa</taxon>
        <taxon>Ecdysozoa</taxon>
        <taxon>Arthropoda</taxon>
        <taxon>Chelicerata</taxon>
        <taxon>Arachnida</taxon>
        <taxon>Acari</taxon>
        <taxon>Acariformes</taxon>
        <taxon>Sarcoptiformes</taxon>
        <taxon>Astigmata</taxon>
        <taxon>Psoroptidia</taxon>
        <taxon>Analgoidea</taxon>
        <taxon>Pyroglyphidae</taxon>
        <taxon>Pyroglyphinae</taxon>
        <taxon>Euroglyphus</taxon>
    </lineage>
</organism>
<dbReference type="AlphaFoldDB" id="A0A1Y3BUA2"/>